<feature type="chain" id="PRO_5047122228" description="YARHG domain-containing protein" evidence="1">
    <location>
        <begin position="20"/>
        <end position="292"/>
    </location>
</feature>
<proteinExistence type="predicted"/>
<dbReference type="EMBL" id="BAABBI010000005">
    <property type="protein sequence ID" value="GAA3790984.1"/>
    <property type="molecule type" value="Genomic_DNA"/>
</dbReference>
<feature type="signal peptide" evidence="1">
    <location>
        <begin position="1"/>
        <end position="19"/>
    </location>
</feature>
<evidence type="ECO:0000256" key="1">
    <source>
        <dbReference type="SAM" id="SignalP"/>
    </source>
</evidence>
<keyword evidence="3" id="KW-1185">Reference proteome</keyword>
<evidence type="ECO:0000313" key="2">
    <source>
        <dbReference type="EMBL" id="GAA3790984.1"/>
    </source>
</evidence>
<gene>
    <name evidence="2" type="ORF">GCM10022271_24310</name>
</gene>
<name>A0ABP7HKB8_9FLAO</name>
<accession>A0ABP7HKB8</accession>
<comment type="caution">
    <text evidence="2">The sequence shown here is derived from an EMBL/GenBank/DDBJ whole genome shotgun (WGS) entry which is preliminary data.</text>
</comment>
<dbReference type="RefSeq" id="WP_344730877.1">
    <property type="nucleotide sequence ID" value="NZ_BAABBI010000005.1"/>
</dbReference>
<evidence type="ECO:0000313" key="3">
    <source>
        <dbReference type="Proteomes" id="UP001501456"/>
    </source>
</evidence>
<sequence length="292" mass="34574">MKKLALFITFLVFAIQTQAQHTITKQVTKTYMSLKSYKLKYKDKPLTKTDSLNFRFHNNDTLVLVTNYELPKGVSVPYEYKDSTFLSLYKKVAFRTNGVDSTDKKQTMRYWKEPIKIYFSNSVSKKTKKSFMSFAETIANKVDSLSISEVKKVEESNYVIYYLGDYDYEPRLTNQNDYYLSWNKKQQIYKCGLRIDTKALFNESLIQYKLRELFIGTLGHFYLSNDFSCDSYLSNCYSKNKKLTPLDMEIIKYHYSYGICKGSNLEAFEKQHERAKKSLKNENSKMRFFHEF</sequence>
<evidence type="ECO:0008006" key="4">
    <source>
        <dbReference type="Google" id="ProtNLM"/>
    </source>
</evidence>
<protein>
    <recommendedName>
        <fullName evidence="4">YARHG domain-containing protein</fullName>
    </recommendedName>
</protein>
<organism evidence="2 3">
    <name type="scientific">Corallibacter vietnamensis</name>
    <dbReference type="NCBI Taxonomy" id="904130"/>
    <lineage>
        <taxon>Bacteria</taxon>
        <taxon>Pseudomonadati</taxon>
        <taxon>Bacteroidota</taxon>
        <taxon>Flavobacteriia</taxon>
        <taxon>Flavobacteriales</taxon>
        <taxon>Flavobacteriaceae</taxon>
        <taxon>Corallibacter</taxon>
    </lineage>
</organism>
<reference evidence="3" key="1">
    <citation type="journal article" date="2019" name="Int. J. Syst. Evol. Microbiol.">
        <title>The Global Catalogue of Microorganisms (GCM) 10K type strain sequencing project: providing services to taxonomists for standard genome sequencing and annotation.</title>
        <authorList>
            <consortium name="The Broad Institute Genomics Platform"/>
            <consortium name="The Broad Institute Genome Sequencing Center for Infectious Disease"/>
            <person name="Wu L."/>
            <person name="Ma J."/>
        </authorList>
    </citation>
    <scope>NUCLEOTIDE SEQUENCE [LARGE SCALE GENOMIC DNA]</scope>
    <source>
        <strain evidence="3">JCM 17525</strain>
    </source>
</reference>
<dbReference type="Proteomes" id="UP001501456">
    <property type="component" value="Unassembled WGS sequence"/>
</dbReference>
<keyword evidence="1" id="KW-0732">Signal</keyword>